<dbReference type="eggNOG" id="KOG3787">
    <property type="taxonomic scope" value="Eukaryota"/>
</dbReference>
<dbReference type="SUPFAM" id="SSF118215">
    <property type="entry name" value="Proton glutamate symport protein"/>
    <property type="match status" value="2"/>
</dbReference>
<proteinExistence type="inferred from homology"/>
<feature type="transmembrane region" description="Helical" evidence="7">
    <location>
        <begin position="610"/>
        <end position="629"/>
    </location>
</feature>
<dbReference type="Gene3D" id="1.10.3860.10">
    <property type="entry name" value="Sodium:dicarboxylate symporter"/>
    <property type="match status" value="1"/>
</dbReference>
<comment type="subcellular location">
    <subcellularLocation>
        <location evidence="1">Cell membrane</location>
        <topology evidence="1">Multi-pass membrane protein</topology>
    </subcellularLocation>
    <subcellularLocation>
        <location evidence="7">Membrane</location>
        <topology evidence="7">Multi-pass membrane protein</topology>
    </subcellularLocation>
</comment>
<evidence type="ECO:0000256" key="1">
    <source>
        <dbReference type="ARBA" id="ARBA00004651"/>
    </source>
</evidence>
<dbReference type="AlphaFoldDB" id="A0A024TY97"/>
<feature type="transmembrane region" description="Helical" evidence="7">
    <location>
        <begin position="636"/>
        <end position="654"/>
    </location>
</feature>
<dbReference type="VEuPathDB" id="FungiDB:H310_09022"/>
<feature type="transmembrane region" description="Helical" evidence="7">
    <location>
        <begin position="492"/>
        <end position="517"/>
    </location>
</feature>
<comment type="similarity">
    <text evidence="7">Belongs to the dicarboxylate/amino acid:cation symporter (DAACS) (TC 2.A.23) family.</text>
</comment>
<keyword evidence="6 7" id="KW-0472">Membrane</keyword>
<evidence type="ECO:0000256" key="5">
    <source>
        <dbReference type="ARBA" id="ARBA00022989"/>
    </source>
</evidence>
<evidence type="ECO:0000313" key="9">
    <source>
        <dbReference type="EMBL" id="ETV98322.1"/>
    </source>
</evidence>
<dbReference type="OrthoDB" id="5877963at2759"/>
<name>A0A024TY97_9STRA</name>
<protein>
    <recommendedName>
        <fullName evidence="7">Amino acid transporter</fullName>
    </recommendedName>
</protein>
<feature type="transmembrane region" description="Helical" evidence="7">
    <location>
        <begin position="413"/>
        <end position="439"/>
    </location>
</feature>
<dbReference type="EMBL" id="KI913970">
    <property type="protein sequence ID" value="ETV98322.1"/>
    <property type="molecule type" value="Genomic_DNA"/>
</dbReference>
<evidence type="ECO:0000256" key="7">
    <source>
        <dbReference type="RuleBase" id="RU361216"/>
    </source>
</evidence>
<dbReference type="RefSeq" id="XP_008873197.1">
    <property type="nucleotide sequence ID" value="XM_008874975.1"/>
</dbReference>
<dbReference type="PANTHER" id="PTHR42865:SF7">
    <property type="entry name" value="PROTON_GLUTAMATE-ASPARTATE SYMPORTER"/>
    <property type="match status" value="1"/>
</dbReference>
<gene>
    <name evidence="9" type="ORF">H310_09022</name>
</gene>
<keyword evidence="3" id="KW-1003">Cell membrane</keyword>
<feature type="region of interest" description="Disordered" evidence="8">
    <location>
        <begin position="45"/>
        <end position="78"/>
    </location>
</feature>
<organism evidence="9">
    <name type="scientific">Aphanomyces invadans</name>
    <dbReference type="NCBI Taxonomy" id="157072"/>
    <lineage>
        <taxon>Eukaryota</taxon>
        <taxon>Sar</taxon>
        <taxon>Stramenopiles</taxon>
        <taxon>Oomycota</taxon>
        <taxon>Saprolegniomycetes</taxon>
        <taxon>Saprolegniales</taxon>
        <taxon>Verrucalvaceae</taxon>
        <taxon>Aphanomyces</taxon>
    </lineage>
</organism>
<dbReference type="GeneID" id="20086072"/>
<dbReference type="PANTHER" id="PTHR42865">
    <property type="entry name" value="PROTON/GLUTAMATE-ASPARTATE SYMPORTER"/>
    <property type="match status" value="1"/>
</dbReference>
<sequence length="722" mass="79317">MAARYPPRGELRTDFRQFVSTPDPDVASGAPIVVNFDAANHYNRASVHSSHSSQQSRRKSSVDNDTTHRFGAHQNGGVLPVPVESATYETDVAILGASQTHLSKPQELNDEYYAYLWTIEGAWYKKLYFGIWGIVIAIVLGVLVAFMIDTLAHADVVYKDLDALSPEALLEQFNKAVNLLKLKQSINEWIYLPGDLLIRGLSCLIVPMIFVNVTIGVADIYSLKKGRMVGWRMLLLCLVTTILAVGQGMVLSTMLPDNLFRVETKLQSPGLAFSGNSSNASGWSNWRNGIPAVPVNLLCPMKAADGAALFMNTHFDRSTNTTRMVCSPKIATLALTDLNRTFKSASNWLVKAPTAEAVFFNLTDTLVTDNIVAAFTKDGQLVSLVMFAIPLGIALAMLGVNNPVIDLFRQLNSIFLIMIGWVINFVPVAVIFLVASAFLVPEDPTAQAVIGWGSQDISDPNIVKRMRLILPQLNVRSSSFFENLADDFKPPLTLLLIFILGSVLHMVVVLPGMTFLCTRRNPFSYMMQMSRAINFGFGSGSSLAALPITVKAIDNSQTVSHQLTRFLLPIGTGIHLDGAAFYLAACTVFLLRTEYLSRSGAEVNPEDDTAVTASRLLIMFFTCVINSWSCPPLPHGGLVGLMSVWAAMGVTTLSGTNVTSVMRPTYFVWIVAIDVLLDRFSTVMNIMSNALIIRIIAEQIDETYIDEQDRLNLHVVDDEDDD</sequence>
<feature type="transmembrane region" description="Helical" evidence="7">
    <location>
        <begin position="566"/>
        <end position="590"/>
    </location>
</feature>
<dbReference type="GO" id="GO:0015293">
    <property type="term" value="F:symporter activity"/>
    <property type="evidence" value="ECO:0007669"/>
    <property type="project" value="UniProtKB-UniRule"/>
</dbReference>
<evidence type="ECO:0000256" key="6">
    <source>
        <dbReference type="ARBA" id="ARBA00023136"/>
    </source>
</evidence>
<dbReference type="STRING" id="157072.A0A024TY97"/>
<feature type="compositionally biased region" description="Low complexity" evidence="8">
    <location>
        <begin position="46"/>
        <end position="55"/>
    </location>
</feature>
<evidence type="ECO:0000256" key="2">
    <source>
        <dbReference type="ARBA" id="ARBA00022448"/>
    </source>
</evidence>
<evidence type="ECO:0000256" key="3">
    <source>
        <dbReference type="ARBA" id="ARBA00022475"/>
    </source>
</evidence>
<evidence type="ECO:0000256" key="8">
    <source>
        <dbReference type="SAM" id="MobiDB-lite"/>
    </source>
</evidence>
<feature type="transmembrane region" description="Helical" evidence="7">
    <location>
        <begin position="196"/>
        <end position="221"/>
    </location>
</feature>
<dbReference type="GO" id="GO:0005886">
    <property type="term" value="C:plasma membrane"/>
    <property type="evidence" value="ECO:0007669"/>
    <property type="project" value="UniProtKB-SubCell"/>
</dbReference>
<reference evidence="9" key="1">
    <citation type="submission" date="2013-12" db="EMBL/GenBank/DDBJ databases">
        <title>The Genome Sequence of Aphanomyces invadans NJM9701.</title>
        <authorList>
            <consortium name="The Broad Institute Genomics Platform"/>
            <person name="Russ C."/>
            <person name="Tyler B."/>
            <person name="van West P."/>
            <person name="Dieguez-Uribeondo J."/>
            <person name="Young S.K."/>
            <person name="Zeng Q."/>
            <person name="Gargeya S."/>
            <person name="Fitzgerald M."/>
            <person name="Abouelleil A."/>
            <person name="Alvarado L."/>
            <person name="Chapman S.B."/>
            <person name="Gainer-Dewar J."/>
            <person name="Goldberg J."/>
            <person name="Griggs A."/>
            <person name="Gujja S."/>
            <person name="Hansen M."/>
            <person name="Howarth C."/>
            <person name="Imamovic A."/>
            <person name="Ireland A."/>
            <person name="Larimer J."/>
            <person name="McCowan C."/>
            <person name="Murphy C."/>
            <person name="Pearson M."/>
            <person name="Poon T.W."/>
            <person name="Priest M."/>
            <person name="Roberts A."/>
            <person name="Saif S."/>
            <person name="Shea T."/>
            <person name="Sykes S."/>
            <person name="Wortman J."/>
            <person name="Nusbaum C."/>
            <person name="Birren B."/>
        </authorList>
    </citation>
    <scope>NUCLEOTIDE SEQUENCE [LARGE SCALE GENOMIC DNA]</scope>
    <source>
        <strain evidence="9">NJM9701</strain>
    </source>
</reference>
<keyword evidence="5 7" id="KW-1133">Transmembrane helix</keyword>
<dbReference type="InterPro" id="IPR001991">
    <property type="entry name" value="Na-dicarboxylate_symporter"/>
</dbReference>
<feature type="transmembrane region" description="Helical" evidence="7">
    <location>
        <begin position="233"/>
        <end position="255"/>
    </location>
</feature>
<keyword evidence="4 7" id="KW-0812">Transmembrane</keyword>
<dbReference type="PRINTS" id="PR00173">
    <property type="entry name" value="EDTRNSPORT"/>
</dbReference>
<feature type="transmembrane region" description="Helical" evidence="7">
    <location>
        <begin position="381"/>
        <end position="401"/>
    </location>
</feature>
<feature type="transmembrane region" description="Helical" evidence="7">
    <location>
        <begin position="127"/>
        <end position="148"/>
    </location>
</feature>
<keyword evidence="2 7" id="KW-0813">Transport</keyword>
<evidence type="ECO:0000256" key="4">
    <source>
        <dbReference type="ARBA" id="ARBA00022692"/>
    </source>
</evidence>
<accession>A0A024TY97</accession>
<dbReference type="Pfam" id="PF00375">
    <property type="entry name" value="SDF"/>
    <property type="match status" value="3"/>
</dbReference>
<keyword evidence="7" id="KW-0769">Symport</keyword>
<dbReference type="InterPro" id="IPR036458">
    <property type="entry name" value="Na:dicarbo_symporter_sf"/>
</dbReference>